<feature type="non-terminal residue" evidence="2">
    <location>
        <position position="1"/>
    </location>
</feature>
<evidence type="ECO:0000256" key="1">
    <source>
        <dbReference type="SAM" id="MobiDB-lite"/>
    </source>
</evidence>
<feature type="region of interest" description="Disordered" evidence="1">
    <location>
        <begin position="1"/>
        <end position="30"/>
    </location>
</feature>
<proteinExistence type="predicted"/>
<accession>A0A382RSZ4</accession>
<dbReference type="EMBL" id="UINC01123831">
    <property type="protein sequence ID" value="SVD00570.1"/>
    <property type="molecule type" value="Genomic_DNA"/>
</dbReference>
<organism evidence="2">
    <name type="scientific">marine metagenome</name>
    <dbReference type="NCBI Taxonomy" id="408172"/>
    <lineage>
        <taxon>unclassified sequences</taxon>
        <taxon>metagenomes</taxon>
        <taxon>ecological metagenomes</taxon>
    </lineage>
</organism>
<name>A0A382RSZ4_9ZZZZ</name>
<sequence length="30" mass="3119">FPGAHRQGSFTAQDLDGYTSPEQAPTLGVA</sequence>
<evidence type="ECO:0000313" key="2">
    <source>
        <dbReference type="EMBL" id="SVD00570.1"/>
    </source>
</evidence>
<reference evidence="2" key="1">
    <citation type="submission" date="2018-05" db="EMBL/GenBank/DDBJ databases">
        <authorList>
            <person name="Lanie J.A."/>
            <person name="Ng W.-L."/>
            <person name="Kazmierczak K.M."/>
            <person name="Andrzejewski T.M."/>
            <person name="Davidsen T.M."/>
            <person name="Wayne K.J."/>
            <person name="Tettelin H."/>
            <person name="Glass J.I."/>
            <person name="Rusch D."/>
            <person name="Podicherti R."/>
            <person name="Tsui H.-C.T."/>
            <person name="Winkler M.E."/>
        </authorList>
    </citation>
    <scope>NUCLEOTIDE SEQUENCE</scope>
</reference>
<protein>
    <submittedName>
        <fullName evidence="2">Uncharacterized protein</fullName>
    </submittedName>
</protein>
<gene>
    <name evidence="2" type="ORF">METZ01_LOCUS353424</name>
</gene>
<dbReference type="AlphaFoldDB" id="A0A382RSZ4"/>